<comment type="subcellular location">
    <subcellularLocation>
        <location evidence="1">Nucleus</location>
    </subcellularLocation>
</comment>
<feature type="coiled-coil region" evidence="10">
    <location>
        <begin position="71"/>
        <end position="133"/>
    </location>
</feature>
<reference evidence="12" key="3">
    <citation type="submission" date="2025-08" db="UniProtKB">
        <authorList>
            <consortium name="Ensembl"/>
        </authorList>
    </citation>
    <scope>IDENTIFICATION</scope>
</reference>
<dbReference type="PANTHER" id="PTHR15217:SF0">
    <property type="entry name" value="PRE-MRNA-SPLICING REGULATOR WTAP"/>
    <property type="match status" value="1"/>
</dbReference>
<organism evidence="12 13">
    <name type="scientific">Ciona intestinalis</name>
    <name type="common">Transparent sea squirt</name>
    <name type="synonym">Ascidia intestinalis</name>
    <dbReference type="NCBI Taxonomy" id="7719"/>
    <lineage>
        <taxon>Eukaryota</taxon>
        <taxon>Metazoa</taxon>
        <taxon>Chordata</taxon>
        <taxon>Tunicata</taxon>
        <taxon>Ascidiacea</taxon>
        <taxon>Phlebobranchia</taxon>
        <taxon>Cionidae</taxon>
        <taxon>Ciona</taxon>
    </lineage>
</organism>
<proteinExistence type="inferred from homology"/>
<feature type="region of interest" description="Disordered" evidence="11">
    <location>
        <begin position="1"/>
        <end position="22"/>
    </location>
</feature>
<feature type="region of interest" description="Disordered" evidence="11">
    <location>
        <begin position="250"/>
        <end position="279"/>
    </location>
</feature>
<evidence type="ECO:0000256" key="7">
    <source>
        <dbReference type="ARBA" id="ARBA00032336"/>
    </source>
</evidence>
<evidence type="ECO:0000256" key="6">
    <source>
        <dbReference type="ARBA" id="ARBA00023242"/>
    </source>
</evidence>
<keyword evidence="5" id="KW-0508">mRNA splicing</keyword>
<evidence type="ECO:0000256" key="10">
    <source>
        <dbReference type="SAM" id="Coils"/>
    </source>
</evidence>
<keyword evidence="13" id="KW-1185">Reference proteome</keyword>
<dbReference type="InterPro" id="IPR033757">
    <property type="entry name" value="WTAP"/>
</dbReference>
<dbReference type="GO" id="GO:0005634">
    <property type="term" value="C:nucleus"/>
    <property type="evidence" value="ECO:0000318"/>
    <property type="project" value="GO_Central"/>
</dbReference>
<reference evidence="13" key="1">
    <citation type="journal article" date="2002" name="Science">
        <title>The draft genome of Ciona intestinalis: insights into chordate and vertebrate origins.</title>
        <authorList>
            <person name="Dehal P."/>
            <person name="Satou Y."/>
            <person name="Campbell R.K."/>
            <person name="Chapman J."/>
            <person name="Degnan B."/>
            <person name="De Tomaso A."/>
            <person name="Davidson B."/>
            <person name="Di Gregorio A."/>
            <person name="Gelpke M."/>
            <person name="Goodstein D.M."/>
            <person name="Harafuji N."/>
            <person name="Hastings K.E."/>
            <person name="Ho I."/>
            <person name="Hotta K."/>
            <person name="Huang W."/>
            <person name="Kawashima T."/>
            <person name="Lemaire P."/>
            <person name="Martinez D."/>
            <person name="Meinertzhagen I.A."/>
            <person name="Necula S."/>
            <person name="Nonaka M."/>
            <person name="Putnam N."/>
            <person name="Rash S."/>
            <person name="Saiga H."/>
            <person name="Satake M."/>
            <person name="Terry A."/>
            <person name="Yamada L."/>
            <person name="Wang H.G."/>
            <person name="Awazu S."/>
            <person name="Azumi K."/>
            <person name="Boore J."/>
            <person name="Branno M."/>
            <person name="Chin-Bow S."/>
            <person name="DeSantis R."/>
            <person name="Doyle S."/>
            <person name="Francino P."/>
            <person name="Keys D.N."/>
            <person name="Haga S."/>
            <person name="Hayashi H."/>
            <person name="Hino K."/>
            <person name="Imai K.S."/>
            <person name="Inaba K."/>
            <person name="Kano S."/>
            <person name="Kobayashi K."/>
            <person name="Kobayashi M."/>
            <person name="Lee B.I."/>
            <person name="Makabe K.W."/>
            <person name="Manohar C."/>
            <person name="Matassi G."/>
            <person name="Medina M."/>
            <person name="Mochizuki Y."/>
            <person name="Mount S."/>
            <person name="Morishita T."/>
            <person name="Miura S."/>
            <person name="Nakayama A."/>
            <person name="Nishizaka S."/>
            <person name="Nomoto H."/>
            <person name="Ohta F."/>
            <person name="Oishi K."/>
            <person name="Rigoutsos I."/>
            <person name="Sano M."/>
            <person name="Sasaki A."/>
            <person name="Sasakura Y."/>
            <person name="Shoguchi E."/>
            <person name="Shin-i T."/>
            <person name="Spagnuolo A."/>
            <person name="Stainier D."/>
            <person name="Suzuki M.M."/>
            <person name="Tassy O."/>
            <person name="Takatori N."/>
            <person name="Tokuoka M."/>
            <person name="Yagi K."/>
            <person name="Yoshizaki F."/>
            <person name="Wada S."/>
            <person name="Zhang C."/>
            <person name="Hyatt P.D."/>
            <person name="Larimer F."/>
            <person name="Detter C."/>
            <person name="Doggett N."/>
            <person name="Glavina T."/>
            <person name="Hawkins T."/>
            <person name="Richardson P."/>
            <person name="Lucas S."/>
            <person name="Kohara Y."/>
            <person name="Levine M."/>
            <person name="Satoh N."/>
            <person name="Rokhsar D.S."/>
        </authorList>
    </citation>
    <scope>NUCLEOTIDE SEQUENCE [LARGE SCALE GENOMIC DNA]</scope>
</reference>
<dbReference type="FunCoup" id="H2XP93">
    <property type="interactions" value="124"/>
</dbReference>
<sequence length="379" mass="42248">MGDNSPPAKRSRKSSVDLTDLSKDDLIKKYQKQQQYVEHLESKLGNTGEDEKEKSQATESSRRENVLVMRLANKEQEIQDLAAQMNHIKKAQEDTALMSLRQASLDPGVNLLFGRMREELQQTKDKLEQANSDLSAWKFTPDSQTGKKLMSRCRTLLAENKDLGLQISQGKISQLEAELALQKKYSEELKSSQDELNEFVIQLDEEVEGMQGTIKVLQQQLSSAKQDVEKYKNLIEKLNTNAGNNGVNCSLNSPLKNHTEMSENGVTKSQNDAQCDDTDSRVEIDRTSCANTIQNIAGSSELSENQDEEVASPQRSPGTPLEEVQPVTPNSGSDMPKSPGTPLYETMDYTEDGANQQQLSVNAWEDRTSVSAPINHDSH</sequence>
<keyword evidence="6" id="KW-0539">Nucleus</keyword>
<name>H2XP93_CIOIN</name>
<evidence type="ECO:0000256" key="5">
    <source>
        <dbReference type="ARBA" id="ARBA00023187"/>
    </source>
</evidence>
<dbReference type="GeneTree" id="ENSGT00390000013931"/>
<dbReference type="SMR" id="H2XP93"/>
<feature type="coiled-coil region" evidence="10">
    <location>
        <begin position="200"/>
        <end position="241"/>
    </location>
</feature>
<dbReference type="InParanoid" id="H2XP93"/>
<evidence type="ECO:0000256" key="8">
    <source>
        <dbReference type="ARBA" id="ARBA00032703"/>
    </source>
</evidence>
<dbReference type="GO" id="GO:0016556">
    <property type="term" value="P:mRNA modification"/>
    <property type="evidence" value="ECO:0007669"/>
    <property type="project" value="InterPro"/>
</dbReference>
<evidence type="ECO:0000256" key="2">
    <source>
        <dbReference type="ARBA" id="ARBA00010313"/>
    </source>
</evidence>
<feature type="region of interest" description="Disordered" evidence="11">
    <location>
        <begin position="296"/>
        <end position="379"/>
    </location>
</feature>
<dbReference type="AlphaFoldDB" id="H2XP93"/>
<feature type="compositionally biased region" description="Polar residues" evidence="11">
    <location>
        <begin position="250"/>
        <end position="273"/>
    </location>
</feature>
<dbReference type="GO" id="GO:0008380">
    <property type="term" value="P:RNA splicing"/>
    <property type="evidence" value="ECO:0007669"/>
    <property type="project" value="UniProtKB-KW"/>
</dbReference>
<feature type="compositionally biased region" description="Basic and acidic residues" evidence="11">
    <location>
        <begin position="49"/>
        <end position="63"/>
    </location>
</feature>
<evidence type="ECO:0000313" key="13">
    <source>
        <dbReference type="Proteomes" id="UP000008144"/>
    </source>
</evidence>
<evidence type="ECO:0000256" key="1">
    <source>
        <dbReference type="ARBA" id="ARBA00004123"/>
    </source>
</evidence>
<evidence type="ECO:0000256" key="11">
    <source>
        <dbReference type="SAM" id="MobiDB-lite"/>
    </source>
</evidence>
<reference evidence="12" key="4">
    <citation type="submission" date="2025-09" db="UniProtKB">
        <authorList>
            <consortium name="Ensembl"/>
        </authorList>
    </citation>
    <scope>IDENTIFICATION</scope>
</reference>
<dbReference type="Pfam" id="PF17098">
    <property type="entry name" value="Wtap"/>
    <property type="match status" value="1"/>
</dbReference>
<evidence type="ECO:0000256" key="4">
    <source>
        <dbReference type="ARBA" id="ARBA00022664"/>
    </source>
</evidence>
<dbReference type="Ensembl" id="ENSCINT00000034347.1">
    <property type="protein sequence ID" value="ENSCINP00000031476.1"/>
    <property type="gene ID" value="ENSCING00000024201.1"/>
</dbReference>
<keyword evidence="10" id="KW-0175">Coiled coil</keyword>
<dbReference type="Proteomes" id="UP000008144">
    <property type="component" value="Chromosome 6"/>
</dbReference>
<keyword evidence="4" id="KW-0507">mRNA processing</keyword>
<accession>H2XP93</accession>
<feature type="region of interest" description="Disordered" evidence="11">
    <location>
        <begin position="40"/>
        <end position="63"/>
    </location>
</feature>
<dbReference type="GO" id="GO:0006397">
    <property type="term" value="P:mRNA processing"/>
    <property type="evidence" value="ECO:0007669"/>
    <property type="project" value="UniProtKB-KW"/>
</dbReference>
<dbReference type="EMBL" id="EAAA01002294">
    <property type="status" value="NOT_ANNOTATED_CDS"/>
    <property type="molecule type" value="Genomic_DNA"/>
</dbReference>
<reference evidence="12" key="2">
    <citation type="journal article" date="2008" name="Genome Biol.">
        <title>Improved genome assembly and evidence-based global gene model set for the chordate Ciona intestinalis: new insight into intron and operon populations.</title>
        <authorList>
            <person name="Satou Y."/>
            <person name="Mineta K."/>
            <person name="Ogasawara M."/>
            <person name="Sasakura Y."/>
            <person name="Shoguchi E."/>
            <person name="Ueno K."/>
            <person name="Yamada L."/>
            <person name="Matsumoto J."/>
            <person name="Wasserscheid J."/>
            <person name="Dewar K."/>
            <person name="Wiley G.B."/>
            <person name="Macmil S.L."/>
            <person name="Roe B.A."/>
            <person name="Zeller R.W."/>
            <person name="Hastings K.E."/>
            <person name="Lemaire P."/>
            <person name="Lindquist E."/>
            <person name="Endo T."/>
            <person name="Hotta K."/>
            <person name="Inaba K."/>
        </authorList>
    </citation>
    <scope>NUCLEOTIDE SEQUENCE [LARGE SCALE GENOMIC DNA]</scope>
    <source>
        <strain evidence="12">wild type</strain>
    </source>
</reference>
<evidence type="ECO:0000256" key="3">
    <source>
        <dbReference type="ARBA" id="ARBA00017540"/>
    </source>
</evidence>
<evidence type="ECO:0000256" key="9">
    <source>
        <dbReference type="ARBA" id="ARBA00033097"/>
    </source>
</evidence>
<comment type="similarity">
    <text evidence="2">Belongs to the fl(2)d family.</text>
</comment>
<dbReference type="HOGENOM" id="CLU_730633_0_0_1"/>
<dbReference type="GO" id="GO:0000381">
    <property type="term" value="P:regulation of alternative mRNA splicing, via spliceosome"/>
    <property type="evidence" value="ECO:0000318"/>
    <property type="project" value="GO_Central"/>
</dbReference>
<dbReference type="STRING" id="7719.ENSCINP00000031476"/>
<dbReference type="PANTHER" id="PTHR15217">
    <property type="entry name" value="WILMS' TUMOR 1-ASSOCIATING PROTEIN"/>
    <property type="match status" value="1"/>
</dbReference>
<protein>
    <recommendedName>
        <fullName evidence="3">Pre-mRNA-splicing regulator WTAP</fullName>
    </recommendedName>
    <alternativeName>
        <fullName evidence="9">Female-lethal(2)D homolog</fullName>
    </alternativeName>
    <alternativeName>
        <fullName evidence="8">WT1-associated protein</fullName>
    </alternativeName>
    <alternativeName>
        <fullName evidence="7">Wilms tumor 1-associating protein</fullName>
    </alternativeName>
</protein>
<evidence type="ECO:0000313" key="12">
    <source>
        <dbReference type="Ensembl" id="ENSCINP00000031476.1"/>
    </source>
</evidence>